<feature type="domain" description="ABC transmembrane type-1" evidence="9">
    <location>
        <begin position="149"/>
        <end position="366"/>
    </location>
</feature>
<feature type="region of interest" description="Disordered" evidence="8">
    <location>
        <begin position="1"/>
        <end position="21"/>
    </location>
</feature>
<sequence length="374" mass="41669">MSSQTTPAAPMKAPSSGPSERNVPVKAVLISLLVILANIVVHGAIFLFFRDSGLNPLVTAFLAVLWGVLGVYEIYYSLNWAAEQYPDRIRRKVLPIIFIGPAILLLGWLVFMPALRTLYLSFFNAASDQFVGLDNYAAIFNDRLMGIALRNNLLWVFIGTLACVTLGLLIAILADRSSFEKLAKSIIFMPMAISFVAAGVIWKFVYYYQPGNEQIGLLNAIVTFFGGEPQAWTSMLQPWNNLFLILILIWMQTGFAMVIFSAAIKGVPEDILEAARVDGAGEIKIFFRIMIPYISGTILTVTTTIIVFTLKIFDVVMVMTGGQYDTEVVATQFYRQFFMYRNFGYGSTLAIVLLIAVIPVIIINLRQFRKQGGF</sequence>
<reference evidence="10 11" key="1">
    <citation type="submission" date="2021-03" db="EMBL/GenBank/DDBJ databases">
        <title>Antimicrobial resistance genes in bacteria isolated from Japanese honey, and their potential for conferring macrolide and lincosamide resistance in the American foulbrood pathogen Paenibacillus larvae.</title>
        <authorList>
            <person name="Okamoto M."/>
            <person name="Kumagai M."/>
            <person name="Kanamori H."/>
            <person name="Takamatsu D."/>
        </authorList>
    </citation>
    <scope>NUCLEOTIDE SEQUENCE [LARGE SCALE GENOMIC DNA]</scope>
    <source>
        <strain evidence="10 11">J41TS12</strain>
    </source>
</reference>
<keyword evidence="3" id="KW-1003">Cell membrane</keyword>
<comment type="subcellular location">
    <subcellularLocation>
        <location evidence="1 7">Cell membrane</location>
        <topology evidence="1 7">Multi-pass membrane protein</topology>
    </subcellularLocation>
</comment>
<evidence type="ECO:0000256" key="4">
    <source>
        <dbReference type="ARBA" id="ARBA00022692"/>
    </source>
</evidence>
<evidence type="ECO:0000256" key="6">
    <source>
        <dbReference type="ARBA" id="ARBA00023136"/>
    </source>
</evidence>
<accession>A0A919XTK9</accession>
<keyword evidence="6 7" id="KW-0472">Membrane</keyword>
<feature type="transmembrane region" description="Helical" evidence="7">
    <location>
        <begin position="54"/>
        <end position="72"/>
    </location>
</feature>
<name>A0A919XTK9_9BACL</name>
<evidence type="ECO:0000256" key="3">
    <source>
        <dbReference type="ARBA" id="ARBA00022475"/>
    </source>
</evidence>
<dbReference type="InterPro" id="IPR035906">
    <property type="entry name" value="MetI-like_sf"/>
</dbReference>
<feature type="transmembrane region" description="Helical" evidence="7">
    <location>
        <begin position="27"/>
        <end position="48"/>
    </location>
</feature>
<keyword evidence="5 7" id="KW-1133">Transmembrane helix</keyword>
<evidence type="ECO:0000256" key="7">
    <source>
        <dbReference type="RuleBase" id="RU363032"/>
    </source>
</evidence>
<dbReference type="InterPro" id="IPR000515">
    <property type="entry name" value="MetI-like"/>
</dbReference>
<organism evidence="10 11">
    <name type="scientific">Paenibacillus antibioticophila</name>
    <dbReference type="NCBI Taxonomy" id="1274374"/>
    <lineage>
        <taxon>Bacteria</taxon>
        <taxon>Bacillati</taxon>
        <taxon>Bacillota</taxon>
        <taxon>Bacilli</taxon>
        <taxon>Bacillales</taxon>
        <taxon>Paenibacillaceae</taxon>
        <taxon>Paenibacillus</taxon>
    </lineage>
</organism>
<evidence type="ECO:0000313" key="11">
    <source>
        <dbReference type="Proteomes" id="UP000681162"/>
    </source>
</evidence>
<comment type="similarity">
    <text evidence="7">Belongs to the binding-protein-dependent transport system permease family.</text>
</comment>
<feature type="transmembrane region" description="Helical" evidence="7">
    <location>
        <begin position="343"/>
        <end position="365"/>
    </location>
</feature>
<dbReference type="PANTHER" id="PTHR30193:SF18">
    <property type="entry name" value="OSMOPROTECTIVE COMPOUNDS UPTAKE PERMEASE PROTEIN GGTC"/>
    <property type="match status" value="1"/>
</dbReference>
<evidence type="ECO:0000256" key="2">
    <source>
        <dbReference type="ARBA" id="ARBA00022448"/>
    </source>
</evidence>
<evidence type="ECO:0000256" key="8">
    <source>
        <dbReference type="SAM" id="MobiDB-lite"/>
    </source>
</evidence>
<evidence type="ECO:0000256" key="1">
    <source>
        <dbReference type="ARBA" id="ARBA00004651"/>
    </source>
</evidence>
<dbReference type="GO" id="GO:0005886">
    <property type="term" value="C:plasma membrane"/>
    <property type="evidence" value="ECO:0007669"/>
    <property type="project" value="UniProtKB-SubCell"/>
</dbReference>
<dbReference type="PANTHER" id="PTHR30193">
    <property type="entry name" value="ABC TRANSPORTER PERMEASE PROTEIN"/>
    <property type="match status" value="1"/>
</dbReference>
<feature type="transmembrane region" description="Helical" evidence="7">
    <location>
        <begin position="186"/>
        <end position="208"/>
    </location>
</feature>
<feature type="transmembrane region" description="Helical" evidence="7">
    <location>
        <begin position="93"/>
        <end position="115"/>
    </location>
</feature>
<dbReference type="Gene3D" id="1.10.3720.10">
    <property type="entry name" value="MetI-like"/>
    <property type="match status" value="1"/>
</dbReference>
<dbReference type="AlphaFoldDB" id="A0A919XTK9"/>
<dbReference type="SUPFAM" id="SSF161098">
    <property type="entry name" value="MetI-like"/>
    <property type="match status" value="1"/>
</dbReference>
<keyword evidence="11" id="KW-1185">Reference proteome</keyword>
<dbReference type="PROSITE" id="PS50928">
    <property type="entry name" value="ABC_TM1"/>
    <property type="match status" value="1"/>
</dbReference>
<dbReference type="InterPro" id="IPR051393">
    <property type="entry name" value="ABC_transporter_permease"/>
</dbReference>
<dbReference type="EMBL" id="BORR01000004">
    <property type="protein sequence ID" value="GIO36442.1"/>
    <property type="molecule type" value="Genomic_DNA"/>
</dbReference>
<evidence type="ECO:0000313" key="10">
    <source>
        <dbReference type="EMBL" id="GIO36442.1"/>
    </source>
</evidence>
<evidence type="ECO:0000259" key="9">
    <source>
        <dbReference type="PROSITE" id="PS50928"/>
    </source>
</evidence>
<feature type="transmembrane region" description="Helical" evidence="7">
    <location>
        <begin position="242"/>
        <end position="264"/>
    </location>
</feature>
<protein>
    <submittedName>
        <fullName evidence="10">ABC transporter</fullName>
    </submittedName>
</protein>
<dbReference type="Pfam" id="PF00528">
    <property type="entry name" value="BPD_transp_1"/>
    <property type="match status" value="1"/>
</dbReference>
<dbReference type="GO" id="GO:0055085">
    <property type="term" value="P:transmembrane transport"/>
    <property type="evidence" value="ECO:0007669"/>
    <property type="project" value="InterPro"/>
</dbReference>
<feature type="transmembrane region" description="Helical" evidence="7">
    <location>
        <begin position="153"/>
        <end position="174"/>
    </location>
</feature>
<keyword evidence="4 7" id="KW-0812">Transmembrane</keyword>
<dbReference type="Proteomes" id="UP000681162">
    <property type="component" value="Unassembled WGS sequence"/>
</dbReference>
<dbReference type="CDD" id="cd06261">
    <property type="entry name" value="TM_PBP2"/>
    <property type="match status" value="1"/>
</dbReference>
<evidence type="ECO:0000256" key="5">
    <source>
        <dbReference type="ARBA" id="ARBA00022989"/>
    </source>
</evidence>
<feature type="transmembrane region" description="Helical" evidence="7">
    <location>
        <begin position="285"/>
        <end position="310"/>
    </location>
</feature>
<comment type="caution">
    <text evidence="10">The sequence shown here is derived from an EMBL/GenBank/DDBJ whole genome shotgun (WGS) entry which is preliminary data.</text>
</comment>
<proteinExistence type="inferred from homology"/>
<gene>
    <name evidence="10" type="ORF">J41TS12_13030</name>
</gene>
<keyword evidence="2 7" id="KW-0813">Transport</keyword>